<name>A0A6N2SKL8_9FIRM</name>
<evidence type="ECO:0000313" key="1">
    <source>
        <dbReference type="EMBL" id="VYS92185.1"/>
    </source>
</evidence>
<proteinExistence type="predicted"/>
<dbReference type="EMBL" id="CACRSQ010000003">
    <property type="protein sequence ID" value="VYS92185.1"/>
    <property type="molecule type" value="Genomic_DNA"/>
</dbReference>
<organism evidence="1">
    <name type="scientific">Anaerostipes caccae</name>
    <dbReference type="NCBI Taxonomy" id="105841"/>
    <lineage>
        <taxon>Bacteria</taxon>
        <taxon>Bacillati</taxon>
        <taxon>Bacillota</taxon>
        <taxon>Clostridia</taxon>
        <taxon>Lachnospirales</taxon>
        <taxon>Lachnospiraceae</taxon>
        <taxon>Anaerostipes</taxon>
    </lineage>
</organism>
<accession>A0A6N2SKL8</accession>
<dbReference type="RefSeq" id="WP_233458299.1">
    <property type="nucleotide sequence ID" value="NZ_BAABZP010000001.1"/>
</dbReference>
<sequence>MDIWANTVLTDKGRALQLKLLQGQTLQINRAVTGAGKVPEVNLRQQTNVTEGGYEINLQPVRIEGEKLIIPVMLENLGLQQSYNLWQVGFYAEDPDEGEILFCLAQASHEKYIPSALESPGFSLSWDFCFQISDTTPVEILLDPNGLVNIEAYRIHTAEINKITETLSNVDSVLDQKADCTDIEIQAERVANLVSFATACLEADKILTQTASKLNLTRGADRYGNLDFYNQGIRCLKDGYIIVSAQVRCNSNFNDGDTITIRVYRNAVDSGYSQNRMSGNSYNVIHFSPLVIKVLAGDTIYLYADNGSGSRGTVSNTFTRMTVLHFCV</sequence>
<protein>
    <submittedName>
        <fullName evidence="1">Uncharacterized protein</fullName>
    </submittedName>
</protein>
<gene>
    <name evidence="1" type="ORF">ACLFYP115_00942</name>
</gene>
<dbReference type="AlphaFoldDB" id="A0A6N2SKL8"/>
<reference evidence="1" key="1">
    <citation type="submission" date="2019-11" db="EMBL/GenBank/DDBJ databases">
        <authorList>
            <person name="Feng L."/>
        </authorList>
    </citation>
    <scope>NUCLEOTIDE SEQUENCE</scope>
    <source>
        <strain evidence="1">AcaccaeLFYP115</strain>
    </source>
</reference>